<dbReference type="AlphaFoldDB" id="A0A7Y4P3L2"/>
<keyword evidence="3" id="KW-1003">Cell membrane</keyword>
<evidence type="ECO:0000256" key="2">
    <source>
        <dbReference type="ARBA" id="ARBA00022448"/>
    </source>
</evidence>
<keyword evidence="7 9" id="KW-0472">Membrane</keyword>
<dbReference type="RefSeq" id="WP_171587562.1">
    <property type="nucleotide sequence ID" value="NZ_JABGBO010000001.1"/>
</dbReference>
<comment type="caution">
    <text evidence="11">The sequence shown here is derived from an EMBL/GenBank/DDBJ whole genome shotgun (WGS) entry which is preliminary data.</text>
</comment>
<dbReference type="EMBL" id="JABGBO010000001">
    <property type="protein sequence ID" value="NOL48571.1"/>
    <property type="molecule type" value="Genomic_DNA"/>
</dbReference>
<keyword evidence="4 9" id="KW-0997">Cell inner membrane</keyword>
<feature type="transmembrane region" description="Helical" evidence="9">
    <location>
        <begin position="148"/>
        <end position="170"/>
    </location>
</feature>
<comment type="subcellular location">
    <subcellularLocation>
        <location evidence="1 9">Cell inner membrane</location>
        <topology evidence="1 9">Multi-pass membrane protein</topology>
    </subcellularLocation>
</comment>
<keyword evidence="6 9" id="KW-1133">Transmembrane helix</keyword>
<evidence type="ECO:0000259" key="10">
    <source>
        <dbReference type="Pfam" id="PF04290"/>
    </source>
</evidence>
<evidence type="ECO:0000256" key="7">
    <source>
        <dbReference type="ARBA" id="ARBA00023136"/>
    </source>
</evidence>
<keyword evidence="5 9" id="KW-0812">Transmembrane</keyword>
<feature type="transmembrane region" description="Helical" evidence="9">
    <location>
        <begin position="33"/>
        <end position="55"/>
    </location>
</feature>
<gene>
    <name evidence="11" type="ORF">HKX40_00255</name>
</gene>
<dbReference type="PANTHER" id="PTHR35011">
    <property type="entry name" value="2,3-DIKETO-L-GULONATE TRAP TRANSPORTER SMALL PERMEASE PROTEIN YIAM"/>
    <property type="match status" value="1"/>
</dbReference>
<protein>
    <recommendedName>
        <fullName evidence="9">TRAP transporter small permease protein</fullName>
    </recommendedName>
</protein>
<feature type="transmembrane region" description="Helical" evidence="9">
    <location>
        <begin position="106"/>
        <end position="124"/>
    </location>
</feature>
<dbReference type="Pfam" id="PF04290">
    <property type="entry name" value="DctQ"/>
    <property type="match status" value="1"/>
</dbReference>
<dbReference type="InterPro" id="IPR007387">
    <property type="entry name" value="TRAP_DctQ"/>
</dbReference>
<evidence type="ECO:0000256" key="3">
    <source>
        <dbReference type="ARBA" id="ARBA00022475"/>
    </source>
</evidence>
<evidence type="ECO:0000256" key="4">
    <source>
        <dbReference type="ARBA" id="ARBA00022519"/>
    </source>
</evidence>
<evidence type="ECO:0000256" key="9">
    <source>
        <dbReference type="RuleBase" id="RU369079"/>
    </source>
</evidence>
<evidence type="ECO:0000313" key="12">
    <source>
        <dbReference type="Proteomes" id="UP000541421"/>
    </source>
</evidence>
<organism evidence="11 12">
    <name type="scientific">Pelistega europaea</name>
    <dbReference type="NCBI Taxonomy" id="106147"/>
    <lineage>
        <taxon>Bacteria</taxon>
        <taxon>Pseudomonadati</taxon>
        <taxon>Pseudomonadota</taxon>
        <taxon>Betaproteobacteria</taxon>
        <taxon>Burkholderiales</taxon>
        <taxon>Alcaligenaceae</taxon>
        <taxon>Pelistega</taxon>
    </lineage>
</organism>
<proteinExistence type="inferred from homology"/>
<dbReference type="GO" id="GO:0022857">
    <property type="term" value="F:transmembrane transporter activity"/>
    <property type="evidence" value="ECO:0007669"/>
    <property type="project" value="UniProtKB-UniRule"/>
</dbReference>
<dbReference type="InterPro" id="IPR055348">
    <property type="entry name" value="DctQ"/>
</dbReference>
<reference evidence="11 12" key="1">
    <citation type="submission" date="2020-05" db="EMBL/GenBank/DDBJ databases">
        <authorList>
            <person name="Niu N."/>
        </authorList>
    </citation>
    <scope>NUCLEOTIDE SEQUENCE [LARGE SCALE GENOMIC DNA]</scope>
    <source>
        <strain evidence="11 12">LMG10982</strain>
    </source>
</reference>
<dbReference type="GO" id="GO:0005886">
    <property type="term" value="C:plasma membrane"/>
    <property type="evidence" value="ECO:0007669"/>
    <property type="project" value="UniProtKB-SubCell"/>
</dbReference>
<comment type="subunit">
    <text evidence="9">The complex comprises the extracytoplasmic solute receptor protein and the two transmembrane proteins.</text>
</comment>
<feature type="domain" description="Tripartite ATP-independent periplasmic transporters DctQ component" evidence="10">
    <location>
        <begin position="43"/>
        <end position="170"/>
    </location>
</feature>
<evidence type="ECO:0000256" key="1">
    <source>
        <dbReference type="ARBA" id="ARBA00004429"/>
    </source>
</evidence>
<evidence type="ECO:0000256" key="5">
    <source>
        <dbReference type="ARBA" id="ARBA00022692"/>
    </source>
</evidence>
<comment type="function">
    <text evidence="9">Part of the tripartite ATP-independent periplasmic (TRAP) transport system.</text>
</comment>
<keyword evidence="2 9" id="KW-0813">Transport</keyword>
<feature type="transmembrane region" description="Helical" evidence="9">
    <location>
        <begin position="67"/>
        <end position="85"/>
    </location>
</feature>
<keyword evidence="12" id="KW-1185">Reference proteome</keyword>
<comment type="similarity">
    <text evidence="8 9">Belongs to the TRAP transporter small permease family.</text>
</comment>
<evidence type="ECO:0000256" key="6">
    <source>
        <dbReference type="ARBA" id="ARBA00022989"/>
    </source>
</evidence>
<evidence type="ECO:0000313" key="11">
    <source>
        <dbReference type="EMBL" id="NOL48571.1"/>
    </source>
</evidence>
<dbReference type="Proteomes" id="UP000541421">
    <property type="component" value="Unassembled WGS sequence"/>
</dbReference>
<evidence type="ECO:0000256" key="8">
    <source>
        <dbReference type="ARBA" id="ARBA00038436"/>
    </source>
</evidence>
<accession>A0A7Y4P3L2</accession>
<name>A0A7Y4P3L2_9BURK</name>
<sequence length="178" mass="19646">MADINPIQKEVQEATVPRDKLGLFLLRWSQISAFIAVILLIAICITSTISVVSRWLFNQPVTGDVELVQIACALAISAFLPYAQMKNSHIIVDFFTVKASPLIKDSLDLIAALLLAIVSALLTWRSAEGAISTYKWKTTTMILGWPEWIAHITIAPGFALLCLTALYTAYIKLRSLRG</sequence>